<dbReference type="AlphaFoldDB" id="A0AAV4WBG1"/>
<reference evidence="1 2" key="1">
    <citation type="submission" date="2021-06" db="EMBL/GenBank/DDBJ databases">
        <title>Caerostris darwini draft genome.</title>
        <authorList>
            <person name="Kono N."/>
            <person name="Arakawa K."/>
        </authorList>
    </citation>
    <scope>NUCLEOTIDE SEQUENCE [LARGE SCALE GENOMIC DNA]</scope>
</reference>
<evidence type="ECO:0000313" key="1">
    <source>
        <dbReference type="EMBL" id="GIY80142.1"/>
    </source>
</evidence>
<comment type="caution">
    <text evidence="1">The sequence shown here is derived from an EMBL/GenBank/DDBJ whole genome shotgun (WGS) entry which is preliminary data.</text>
</comment>
<sequence>MKKKSTAELLSFRLLKLISGRGRPTAFDIFPIVKMNRIRTTDSVNEFQKCCVTLRSSFFVAIRRTTSNTSSRFFCALDSSYFGISRYTSYHKKKFF</sequence>
<proteinExistence type="predicted"/>
<dbReference type="Proteomes" id="UP001054837">
    <property type="component" value="Unassembled WGS sequence"/>
</dbReference>
<keyword evidence="2" id="KW-1185">Reference proteome</keyword>
<name>A0AAV4WBG1_9ARAC</name>
<organism evidence="1 2">
    <name type="scientific">Caerostris darwini</name>
    <dbReference type="NCBI Taxonomy" id="1538125"/>
    <lineage>
        <taxon>Eukaryota</taxon>
        <taxon>Metazoa</taxon>
        <taxon>Ecdysozoa</taxon>
        <taxon>Arthropoda</taxon>
        <taxon>Chelicerata</taxon>
        <taxon>Arachnida</taxon>
        <taxon>Araneae</taxon>
        <taxon>Araneomorphae</taxon>
        <taxon>Entelegynae</taxon>
        <taxon>Araneoidea</taxon>
        <taxon>Araneidae</taxon>
        <taxon>Caerostris</taxon>
    </lineage>
</organism>
<accession>A0AAV4WBG1</accession>
<gene>
    <name evidence="1" type="ORF">CDAR_199101</name>
</gene>
<dbReference type="EMBL" id="BPLQ01014485">
    <property type="protein sequence ID" value="GIY80142.1"/>
    <property type="molecule type" value="Genomic_DNA"/>
</dbReference>
<evidence type="ECO:0000313" key="2">
    <source>
        <dbReference type="Proteomes" id="UP001054837"/>
    </source>
</evidence>
<protein>
    <submittedName>
        <fullName evidence="1">Uncharacterized protein</fullName>
    </submittedName>
</protein>